<dbReference type="OrthoDB" id="9781789at2"/>
<feature type="binding site" evidence="9">
    <location>
        <position position="114"/>
    </location>
    <ligand>
        <name>Mg(2+)</name>
        <dbReference type="ChEBI" id="CHEBI:18420"/>
    </ligand>
</feature>
<feature type="binding site" evidence="8">
    <location>
        <position position="84"/>
    </location>
    <ligand>
        <name>3-methyl-2-oxobutanoate</name>
        <dbReference type="ChEBI" id="CHEBI:11851"/>
    </ligand>
</feature>
<dbReference type="GO" id="GO:0032259">
    <property type="term" value="P:methylation"/>
    <property type="evidence" value="ECO:0007669"/>
    <property type="project" value="UniProtKB-KW"/>
</dbReference>
<dbReference type="PIRSF" id="PIRSF000388">
    <property type="entry name" value="Pantoate_hydroxy_MeTrfase"/>
    <property type="match status" value="1"/>
</dbReference>
<proteinExistence type="inferred from homology"/>
<evidence type="ECO:0000256" key="5">
    <source>
        <dbReference type="ARBA" id="ARBA00022679"/>
    </source>
</evidence>
<comment type="cofactor">
    <cofactor evidence="9">
        <name>Mg(2+)</name>
        <dbReference type="ChEBI" id="CHEBI:18420"/>
    </cofactor>
    <text evidence="9">Binds 1 Mg(2+) ion per subunit.</text>
</comment>
<evidence type="ECO:0000256" key="6">
    <source>
        <dbReference type="NCBIfam" id="TIGR00222"/>
    </source>
</evidence>
<evidence type="ECO:0000256" key="8">
    <source>
        <dbReference type="PIRSR" id="PIRSR000388-2"/>
    </source>
</evidence>
<evidence type="ECO:0000256" key="9">
    <source>
        <dbReference type="PIRSR" id="PIRSR000388-3"/>
    </source>
</evidence>
<gene>
    <name evidence="10" type="primary">panB</name>
    <name evidence="10" type="ORF">TPPER_00084</name>
</gene>
<dbReference type="InterPro" id="IPR003700">
    <property type="entry name" value="Pantoate_hydroxy_MeTrfase"/>
</dbReference>
<dbReference type="SUPFAM" id="SSF51621">
    <property type="entry name" value="Phosphoenolpyruvate/pyruvate domain"/>
    <property type="match status" value="1"/>
</dbReference>
<evidence type="ECO:0000313" key="10">
    <source>
        <dbReference type="EMBL" id="PHN16299.1"/>
    </source>
</evidence>
<keyword evidence="9" id="KW-0479">Metal-binding</keyword>
<dbReference type="EMBL" id="MKGN01000009">
    <property type="protein sequence ID" value="PHN16299.1"/>
    <property type="molecule type" value="Genomic_DNA"/>
</dbReference>
<dbReference type="Pfam" id="PF02548">
    <property type="entry name" value="Pantoate_transf"/>
    <property type="match status" value="1"/>
</dbReference>
<keyword evidence="5 10" id="KW-0808">Transferase</keyword>
<dbReference type="GO" id="GO:0003864">
    <property type="term" value="F:3-methyl-2-oxobutanoate hydroxymethyltransferase activity"/>
    <property type="evidence" value="ECO:0007669"/>
    <property type="project" value="UniProtKB-UniRule"/>
</dbReference>
<accession>A0A2G0V755</accession>
<evidence type="ECO:0000256" key="2">
    <source>
        <dbReference type="ARBA" id="ARBA00011424"/>
    </source>
</evidence>
<feature type="binding site" evidence="8">
    <location>
        <position position="112"/>
    </location>
    <ligand>
        <name>3-methyl-2-oxobutanoate</name>
        <dbReference type="ChEBI" id="CHEBI:11851"/>
    </ligand>
</feature>
<evidence type="ECO:0000256" key="7">
    <source>
        <dbReference type="PIRSR" id="PIRSR000388-1"/>
    </source>
</evidence>
<comment type="similarity">
    <text evidence="1">Belongs to the PanB family.</text>
</comment>
<evidence type="ECO:0000256" key="4">
    <source>
        <dbReference type="ARBA" id="ARBA00022655"/>
    </source>
</evidence>
<dbReference type="RefSeq" id="WP_099336827.1">
    <property type="nucleotide sequence ID" value="NZ_MKGN01000009.1"/>
</dbReference>
<dbReference type="PANTHER" id="PTHR20881:SF0">
    <property type="entry name" value="3-METHYL-2-OXOBUTANOATE HYDROXYMETHYLTRANSFERASE"/>
    <property type="match status" value="1"/>
</dbReference>
<dbReference type="NCBIfam" id="TIGR00222">
    <property type="entry name" value="panB"/>
    <property type="match status" value="1"/>
</dbReference>
<name>A0A2G0V755_9PROT</name>
<dbReference type="GO" id="GO:0015940">
    <property type="term" value="P:pantothenate biosynthetic process"/>
    <property type="evidence" value="ECO:0007669"/>
    <property type="project" value="UniProtKB-UniRule"/>
</dbReference>
<reference evidence="10 11" key="1">
    <citation type="journal article" date="2017" name="ISME J.">
        <title>Tremblaya phenacola PPER: an evolutionary beta-gammaproteobacterium collage.</title>
        <authorList>
            <person name="Gil R."/>
            <person name="Vargas-Chavez C."/>
            <person name="Lopez-Madrigal S."/>
            <person name="Santos-Garcia D."/>
            <person name="Latorre A."/>
            <person name="Moya A."/>
        </authorList>
    </citation>
    <scope>NUCLEOTIDE SEQUENCE [LARGE SCALE GENOMIC DNA]</scope>
    <source>
        <strain evidence="10 11">PPER</strain>
    </source>
</reference>
<dbReference type="GO" id="GO:0008168">
    <property type="term" value="F:methyltransferase activity"/>
    <property type="evidence" value="ECO:0007669"/>
    <property type="project" value="UniProtKB-KW"/>
</dbReference>
<feature type="active site" description="Proton acceptor" evidence="7">
    <location>
        <position position="182"/>
    </location>
</feature>
<comment type="subunit">
    <text evidence="2">Homodecamer; pentamer of dimers.</text>
</comment>
<dbReference type="InterPro" id="IPR040442">
    <property type="entry name" value="Pyrv_kinase-like_dom_sf"/>
</dbReference>
<protein>
    <recommendedName>
        <fullName evidence="3 6">3-methyl-2-oxobutanoate hydroxymethyltransferase</fullName>
        <ecNumber evidence="3 6">2.1.2.11</ecNumber>
    </recommendedName>
</protein>
<dbReference type="Gene3D" id="3.20.20.60">
    <property type="entry name" value="Phosphoenolpyruvate-binding domains"/>
    <property type="match status" value="1"/>
</dbReference>
<dbReference type="AlphaFoldDB" id="A0A2G0V755"/>
<keyword evidence="4" id="KW-0566">Pantothenate biosynthesis</keyword>
<evidence type="ECO:0000256" key="1">
    <source>
        <dbReference type="ARBA" id="ARBA00008676"/>
    </source>
</evidence>
<dbReference type="PANTHER" id="PTHR20881">
    <property type="entry name" value="3-METHYL-2-OXOBUTANOATE HYDROXYMETHYLTRANSFERASE"/>
    <property type="match status" value="1"/>
</dbReference>
<keyword evidence="11" id="KW-1185">Reference proteome</keyword>
<dbReference type="GO" id="GO:0000287">
    <property type="term" value="F:magnesium ion binding"/>
    <property type="evidence" value="ECO:0007669"/>
    <property type="project" value="TreeGrafter"/>
</dbReference>
<feature type="binding site" evidence="8">
    <location>
        <begin position="45"/>
        <end position="46"/>
    </location>
    <ligand>
        <name>3-methyl-2-oxobutanoate</name>
        <dbReference type="ChEBI" id="CHEBI:11851"/>
    </ligand>
</feature>
<dbReference type="InterPro" id="IPR015813">
    <property type="entry name" value="Pyrv/PenolPyrv_kinase-like_dom"/>
</dbReference>
<feature type="binding site" evidence="9">
    <location>
        <position position="84"/>
    </location>
    <ligand>
        <name>Mg(2+)</name>
        <dbReference type="ChEBI" id="CHEBI:18420"/>
    </ligand>
</feature>
<dbReference type="EC" id="2.1.2.11" evidence="3 6"/>
<sequence length="267" mass="30077">MKKITILKFKYYKEKHYKFSAITAYDYSFVSLFKRNPVKAILVGDSLNMVVKGNKHTISTNLRDIIYHLKCIRATGSTCLIIADLPYICVNRFDSALKSSTLLLKYGANIVKIEERENCFKSIIKRLVLKAIPVCGHIGLTPQYVNIISSYVIQGRDSYSSELLIDSSIWLERYGVHGLIIECVVSYLVQKLLQLLAIPIVGIGAGPTADGQILVVNDIIGILDNIDKLPFFVKIFIKESKTLDRLVHIYSKSIEKGFFPNISNVIP</sequence>
<evidence type="ECO:0000313" key="11">
    <source>
        <dbReference type="Proteomes" id="UP000222818"/>
    </source>
</evidence>
<keyword evidence="9" id="KW-0460">Magnesium</keyword>
<dbReference type="Proteomes" id="UP000222818">
    <property type="component" value="Unassembled WGS sequence"/>
</dbReference>
<feature type="binding site" evidence="9">
    <location>
        <position position="45"/>
    </location>
    <ligand>
        <name>Mg(2+)</name>
        <dbReference type="ChEBI" id="CHEBI:18420"/>
    </ligand>
</feature>
<comment type="caution">
    <text evidence="10">The sequence shown here is derived from an EMBL/GenBank/DDBJ whole genome shotgun (WGS) entry which is preliminary data.</text>
</comment>
<dbReference type="GO" id="GO:0005737">
    <property type="term" value="C:cytoplasm"/>
    <property type="evidence" value="ECO:0007669"/>
    <property type="project" value="TreeGrafter"/>
</dbReference>
<keyword evidence="10" id="KW-0489">Methyltransferase</keyword>
<evidence type="ECO:0000256" key="3">
    <source>
        <dbReference type="ARBA" id="ARBA00012618"/>
    </source>
</evidence>
<organism evidence="10 11">
    <name type="scientific">Candidatus Tremblayella phenacoccinincola</name>
    <dbReference type="NCBI Taxonomy" id="1010676"/>
    <lineage>
        <taxon>Bacteria</taxon>
        <taxon>Pseudomonadati</taxon>
        <taxon>Pseudomonadota</taxon>
        <taxon>Betaproteobacteria</taxon>
        <taxon>Candidatus Tremblayella</taxon>
    </lineage>
</organism>